<comment type="caution">
    <text evidence="3">The sequence shown here is derived from an EMBL/GenBank/DDBJ whole genome shotgun (WGS) entry which is preliminary data.</text>
</comment>
<keyword evidence="1 3" id="KW-0418">Kinase</keyword>
<name>A0A6A0AYC9_9ACTN</name>
<dbReference type="InterPro" id="IPR010559">
    <property type="entry name" value="Sig_transdc_His_kin_internal"/>
</dbReference>
<dbReference type="RefSeq" id="WP_173265681.1">
    <property type="nucleotide sequence ID" value="NZ_BLLG01000013.1"/>
</dbReference>
<dbReference type="InterPro" id="IPR050640">
    <property type="entry name" value="Bact_2-comp_sensor_kinase"/>
</dbReference>
<dbReference type="GO" id="GO:0016020">
    <property type="term" value="C:membrane"/>
    <property type="evidence" value="ECO:0007669"/>
    <property type="project" value="InterPro"/>
</dbReference>
<keyword evidence="4" id="KW-1185">Reference proteome</keyword>
<dbReference type="EMBL" id="BLLG01000013">
    <property type="protein sequence ID" value="GFH37969.1"/>
    <property type="molecule type" value="Genomic_DNA"/>
</dbReference>
<dbReference type="CDD" id="cd16956">
    <property type="entry name" value="HATPase_YehU-like"/>
    <property type="match status" value="1"/>
</dbReference>
<evidence type="ECO:0000313" key="3">
    <source>
        <dbReference type="EMBL" id="GFH37969.1"/>
    </source>
</evidence>
<reference evidence="3 4" key="1">
    <citation type="submission" date="2020-02" db="EMBL/GenBank/DDBJ databases">
        <title>Whole Genome Shotgun Sequence of Streptomyces sp. strain CWH03.</title>
        <authorList>
            <person name="Dohra H."/>
            <person name="Kodani S."/>
            <person name="Yamamura H."/>
        </authorList>
    </citation>
    <scope>NUCLEOTIDE SEQUENCE [LARGE SCALE GENOMIC DNA]</scope>
    <source>
        <strain evidence="3 4">CWH03</strain>
    </source>
</reference>
<organism evidence="3 4">
    <name type="scientific">Streptomyces pacificus</name>
    <dbReference type="NCBI Taxonomy" id="2705029"/>
    <lineage>
        <taxon>Bacteria</taxon>
        <taxon>Bacillati</taxon>
        <taxon>Actinomycetota</taxon>
        <taxon>Actinomycetes</taxon>
        <taxon>Kitasatosporales</taxon>
        <taxon>Streptomycetaceae</taxon>
        <taxon>Streptomyces</taxon>
    </lineage>
</organism>
<feature type="domain" description="Histidine kinase" evidence="2">
    <location>
        <begin position="292"/>
        <end position="393"/>
    </location>
</feature>
<dbReference type="Proteomes" id="UP000484988">
    <property type="component" value="Unassembled WGS sequence"/>
</dbReference>
<evidence type="ECO:0000256" key="1">
    <source>
        <dbReference type="ARBA" id="ARBA00022777"/>
    </source>
</evidence>
<sequence>MTGTALAALGAAAAALLAAGFALGRVTARRAAGSGPDPGTPVERATFHTLHTASLAAPPLRAGLTEDTARKAARPLRSLLGTRALCLTDRVTVLAWDGIGADHHRERVMHRVGDVLESGRSQSVRTGCDDPECPLRWAVIAPLTGEEGVLGTLVAYGPGESAVLVRAATEVARWVSVQLELAELDCSRTRLIEAEIRALRAQISPHFIFNSLAAIASFVRTDPERARELLLEFADFTRYSFRRHGDFTHLADELRCIEQYLALAGARFGDRLKVTLQIAPEVLPVALPFLCLQPLVENAVKHGMEDAGRVCRVSISARDAGSEAVVTIEDDGVGMDPAELRRILAREADHSSGIGLSNVDERLRQVYGDDHGLVIETGVGAGMKITVRIPKYRAGVHSQPGGS</sequence>
<evidence type="ECO:0000313" key="4">
    <source>
        <dbReference type="Proteomes" id="UP000484988"/>
    </source>
</evidence>
<dbReference type="Pfam" id="PF06580">
    <property type="entry name" value="His_kinase"/>
    <property type="match status" value="1"/>
</dbReference>
<accession>A0A6A0AYC9</accession>
<dbReference type="AlphaFoldDB" id="A0A6A0AYC9"/>
<dbReference type="PANTHER" id="PTHR34220">
    <property type="entry name" value="SENSOR HISTIDINE KINASE YPDA"/>
    <property type="match status" value="1"/>
</dbReference>
<dbReference type="GO" id="GO:0000155">
    <property type="term" value="F:phosphorelay sensor kinase activity"/>
    <property type="evidence" value="ECO:0007669"/>
    <property type="project" value="InterPro"/>
</dbReference>
<protein>
    <submittedName>
        <fullName evidence="3">Sensor histidine kinase</fullName>
    </submittedName>
</protein>
<gene>
    <name evidence="3" type="ORF">SCWH03_42090</name>
</gene>
<keyword evidence="1 3" id="KW-0808">Transferase</keyword>
<dbReference type="PROSITE" id="PS50109">
    <property type="entry name" value="HIS_KIN"/>
    <property type="match status" value="1"/>
</dbReference>
<dbReference type="InterPro" id="IPR003594">
    <property type="entry name" value="HATPase_dom"/>
</dbReference>
<dbReference type="SMART" id="SM00387">
    <property type="entry name" value="HATPase_c"/>
    <property type="match status" value="1"/>
</dbReference>
<dbReference type="Pfam" id="PF02518">
    <property type="entry name" value="HATPase_c"/>
    <property type="match status" value="1"/>
</dbReference>
<dbReference type="InterPro" id="IPR036890">
    <property type="entry name" value="HATPase_C_sf"/>
</dbReference>
<dbReference type="PANTHER" id="PTHR34220:SF7">
    <property type="entry name" value="SENSOR HISTIDINE KINASE YPDA"/>
    <property type="match status" value="1"/>
</dbReference>
<dbReference type="Gene3D" id="3.30.565.10">
    <property type="entry name" value="Histidine kinase-like ATPase, C-terminal domain"/>
    <property type="match status" value="1"/>
</dbReference>
<dbReference type="SUPFAM" id="SSF55874">
    <property type="entry name" value="ATPase domain of HSP90 chaperone/DNA topoisomerase II/histidine kinase"/>
    <property type="match status" value="1"/>
</dbReference>
<proteinExistence type="predicted"/>
<dbReference type="InterPro" id="IPR005467">
    <property type="entry name" value="His_kinase_dom"/>
</dbReference>
<evidence type="ECO:0000259" key="2">
    <source>
        <dbReference type="PROSITE" id="PS50109"/>
    </source>
</evidence>